<dbReference type="OrthoDB" id="3377119at2"/>
<dbReference type="AlphaFoldDB" id="A0A3N9WJA4"/>
<dbReference type="RefSeq" id="WP_124774111.1">
    <property type="nucleotide sequence ID" value="NZ_QGSZ01000232.1"/>
</dbReference>
<dbReference type="Proteomes" id="UP000282312">
    <property type="component" value="Unassembled WGS sequence"/>
</dbReference>
<sequence length="145" mass="16432">MTETTPVPPQRPTVPHIRHPRDERQAVCGVPATDVTRWETEDPPRPDHACEDCLTLLEDAARPDDYTHPIGDATLIDSLRAIVAERQHAKINGVLVDLWSASVTVTIWDQLKQDKRDRLLTLPAYQLILRCVAIYSRLTGEGHRR</sequence>
<evidence type="ECO:0000313" key="2">
    <source>
        <dbReference type="Proteomes" id="UP000282312"/>
    </source>
</evidence>
<evidence type="ECO:0000313" key="1">
    <source>
        <dbReference type="EMBL" id="RQX00940.1"/>
    </source>
</evidence>
<protein>
    <submittedName>
        <fullName evidence="1">Uncharacterized protein</fullName>
    </submittedName>
</protein>
<comment type="caution">
    <text evidence="1">The sequence shown here is derived from an EMBL/GenBank/DDBJ whole genome shotgun (WGS) entry which is preliminary data.</text>
</comment>
<organism evidence="1 2">
    <name type="scientific">Micromonospora inaquosa</name>
    <dbReference type="NCBI Taxonomy" id="2203716"/>
    <lineage>
        <taxon>Bacteria</taxon>
        <taxon>Bacillati</taxon>
        <taxon>Actinomycetota</taxon>
        <taxon>Actinomycetes</taxon>
        <taxon>Micromonosporales</taxon>
        <taxon>Micromonosporaceae</taxon>
        <taxon>Micromonospora</taxon>
    </lineage>
</organism>
<dbReference type="EMBL" id="QGSZ01000232">
    <property type="protein sequence ID" value="RQX00940.1"/>
    <property type="molecule type" value="Genomic_DNA"/>
</dbReference>
<gene>
    <name evidence="1" type="ORF">DLJ59_19750</name>
</gene>
<accession>A0A3N9WJA4</accession>
<proteinExistence type="predicted"/>
<reference evidence="1 2" key="1">
    <citation type="submission" date="2018-05" db="EMBL/GenBank/DDBJ databases">
        <title>Micromonospora from Atacama Desert.</title>
        <authorList>
            <person name="Carro L."/>
            <person name="Goodfellow M."/>
            <person name="Klenk H.-P."/>
        </authorList>
    </citation>
    <scope>NUCLEOTIDE SEQUENCE [LARGE SCALE GENOMIC DNA]</scope>
    <source>
        <strain evidence="1 2">LB39</strain>
    </source>
</reference>
<keyword evidence="2" id="KW-1185">Reference proteome</keyword>
<name>A0A3N9WJA4_9ACTN</name>